<evidence type="ECO:0000259" key="2">
    <source>
        <dbReference type="PROSITE" id="PS51406"/>
    </source>
</evidence>
<accession>A0A084VCL9</accession>
<dbReference type="OrthoDB" id="10388668at2759"/>
<dbReference type="GO" id="GO:0005615">
    <property type="term" value="C:extracellular space"/>
    <property type="evidence" value="ECO:0007669"/>
    <property type="project" value="TreeGrafter"/>
</dbReference>
<evidence type="ECO:0000313" key="4">
    <source>
        <dbReference type="EnsemblMetazoa" id="ASIC002612-PA"/>
    </source>
</evidence>
<dbReference type="Pfam" id="PF00147">
    <property type="entry name" value="Fibrinogen_C"/>
    <property type="match status" value="1"/>
</dbReference>
<dbReference type="VEuPathDB" id="VectorBase:ASIS022291"/>
<dbReference type="InterPro" id="IPR002181">
    <property type="entry name" value="Fibrinogen_a/b/g_C_dom"/>
</dbReference>
<reference evidence="3 5" key="1">
    <citation type="journal article" date="2014" name="BMC Genomics">
        <title>Genome sequence of Anopheles sinensis provides insight into genetics basis of mosquito competence for malaria parasites.</title>
        <authorList>
            <person name="Zhou D."/>
            <person name="Zhang D."/>
            <person name="Ding G."/>
            <person name="Shi L."/>
            <person name="Hou Q."/>
            <person name="Ye Y."/>
            <person name="Xu Y."/>
            <person name="Zhou H."/>
            <person name="Xiong C."/>
            <person name="Li S."/>
            <person name="Yu J."/>
            <person name="Hong S."/>
            <person name="Yu X."/>
            <person name="Zou P."/>
            <person name="Chen C."/>
            <person name="Chang X."/>
            <person name="Wang W."/>
            <person name="Lv Y."/>
            <person name="Sun Y."/>
            <person name="Ma L."/>
            <person name="Shen B."/>
            <person name="Zhu C."/>
        </authorList>
    </citation>
    <scope>NUCLEOTIDE SEQUENCE [LARGE SCALE GENOMIC DNA]</scope>
</reference>
<dbReference type="OMA" id="DHMESTI"/>
<dbReference type="Proteomes" id="UP000030765">
    <property type="component" value="Unassembled WGS sequence"/>
</dbReference>
<dbReference type="InterPro" id="IPR014716">
    <property type="entry name" value="Fibrinogen_a/b/g_C_1"/>
</dbReference>
<dbReference type="EMBL" id="KE524620">
    <property type="protein sequence ID" value="KFB35713.1"/>
    <property type="molecule type" value="Genomic_DNA"/>
</dbReference>
<reference evidence="4" key="2">
    <citation type="submission" date="2020-05" db="UniProtKB">
        <authorList>
            <consortium name="EnsemblMetazoa"/>
        </authorList>
    </citation>
    <scope>IDENTIFICATION</scope>
</reference>
<dbReference type="SMART" id="SM00186">
    <property type="entry name" value="FBG"/>
    <property type="match status" value="1"/>
</dbReference>
<dbReference type="PANTHER" id="PTHR19143:SF327">
    <property type="entry name" value="FI21813P1-RELATED"/>
    <property type="match status" value="1"/>
</dbReference>
<dbReference type="PROSITE" id="PS51406">
    <property type="entry name" value="FIBRINOGEN_C_2"/>
    <property type="match status" value="1"/>
</dbReference>
<dbReference type="AlphaFoldDB" id="A0A084VCL9"/>
<dbReference type="STRING" id="74873.A0A084VCL9"/>
<organism evidence="3">
    <name type="scientific">Anopheles sinensis</name>
    <name type="common">Mosquito</name>
    <dbReference type="NCBI Taxonomy" id="74873"/>
    <lineage>
        <taxon>Eukaryota</taxon>
        <taxon>Metazoa</taxon>
        <taxon>Ecdysozoa</taxon>
        <taxon>Arthropoda</taxon>
        <taxon>Hexapoda</taxon>
        <taxon>Insecta</taxon>
        <taxon>Pterygota</taxon>
        <taxon>Neoptera</taxon>
        <taxon>Endopterygota</taxon>
        <taxon>Diptera</taxon>
        <taxon>Nematocera</taxon>
        <taxon>Culicoidea</taxon>
        <taxon>Culicidae</taxon>
        <taxon>Anophelinae</taxon>
        <taxon>Anopheles</taxon>
    </lineage>
</organism>
<dbReference type="InterPro" id="IPR050373">
    <property type="entry name" value="Fibrinogen_C-term_domain"/>
</dbReference>
<dbReference type="EnsemblMetazoa" id="ASIC002612-RA">
    <property type="protein sequence ID" value="ASIC002612-PA"/>
    <property type="gene ID" value="ASIC002612"/>
</dbReference>
<protein>
    <submittedName>
        <fullName evidence="4">Fibrinogen C-terminal domain-containing protein</fullName>
    </submittedName>
</protein>
<sequence>MAVDGNELQQLMSKLEALKDKLQEVEYSMKNSIKETEQRLEKNFAKLEKDMKHSYKQVDDAMKERDATLQTTLSKLETNMKTMNNSLQGAMRQVVQNVQPGEENNVAKCMVNGSTVTEQNNKTQVDHFEHPIYSCRQMANISDKYLFRSGEDSKPFEVLCEQAKFDGGWTVIQRRYEGSVDFYRNWTEYRNGFGNVDGEFWLGLEYMHQITNNRSHELIVEVMDFEGNNGYAKYDEFEIGSEAEFYALKKLGAYSGTAGDSMSFSRNKNFSTFDQNNDQTGKTCAKDSIGAWWYYGCTQTNLNGRRRYARNDGTLMSWYHLKEDWRGLSFSRMMIRDIID</sequence>
<evidence type="ECO:0000313" key="5">
    <source>
        <dbReference type="Proteomes" id="UP000030765"/>
    </source>
</evidence>
<dbReference type="CDD" id="cd00087">
    <property type="entry name" value="FReD"/>
    <property type="match status" value="1"/>
</dbReference>
<dbReference type="SUPFAM" id="SSF56496">
    <property type="entry name" value="Fibrinogen C-terminal domain-like"/>
    <property type="match status" value="1"/>
</dbReference>
<keyword evidence="1" id="KW-0175">Coiled coil</keyword>
<name>A0A084VCL9_ANOSI</name>
<feature type="coiled-coil region" evidence="1">
    <location>
        <begin position="1"/>
        <end position="93"/>
    </location>
</feature>
<dbReference type="PANTHER" id="PTHR19143">
    <property type="entry name" value="FIBRINOGEN/TENASCIN/ANGIOPOEITIN"/>
    <property type="match status" value="1"/>
</dbReference>
<dbReference type="InterPro" id="IPR036056">
    <property type="entry name" value="Fibrinogen-like_C"/>
</dbReference>
<feature type="domain" description="Fibrinogen C-terminal" evidence="2">
    <location>
        <begin position="126"/>
        <end position="339"/>
    </location>
</feature>
<keyword evidence="5" id="KW-1185">Reference proteome</keyword>
<dbReference type="EMBL" id="ATLV01010838">
    <property type="status" value="NOT_ANNOTATED_CDS"/>
    <property type="molecule type" value="Genomic_DNA"/>
</dbReference>
<proteinExistence type="predicted"/>
<dbReference type="Gene3D" id="3.90.215.10">
    <property type="entry name" value="Gamma Fibrinogen, chain A, domain 1"/>
    <property type="match status" value="1"/>
</dbReference>
<evidence type="ECO:0000313" key="3">
    <source>
        <dbReference type="EMBL" id="KFB35713.1"/>
    </source>
</evidence>
<dbReference type="VEuPathDB" id="VectorBase:ASIC002612"/>
<gene>
    <name evidence="3" type="ORF">ZHAS_00002612</name>
</gene>
<evidence type="ECO:0000256" key="1">
    <source>
        <dbReference type="SAM" id="Coils"/>
    </source>
</evidence>